<dbReference type="Proteomes" id="UP000652761">
    <property type="component" value="Unassembled WGS sequence"/>
</dbReference>
<evidence type="ECO:0000256" key="1">
    <source>
        <dbReference type="SAM" id="MobiDB-lite"/>
    </source>
</evidence>
<feature type="chain" id="PRO_5032912367" evidence="2">
    <location>
        <begin position="24"/>
        <end position="113"/>
    </location>
</feature>
<name>A0A843WSA1_COLES</name>
<evidence type="ECO:0000313" key="3">
    <source>
        <dbReference type="EMBL" id="MQM08201.1"/>
    </source>
</evidence>
<evidence type="ECO:0000256" key="2">
    <source>
        <dbReference type="SAM" id="SignalP"/>
    </source>
</evidence>
<feature type="compositionally biased region" description="Basic and acidic residues" evidence="1">
    <location>
        <begin position="57"/>
        <end position="82"/>
    </location>
</feature>
<reference evidence="3" key="1">
    <citation type="submission" date="2017-07" db="EMBL/GenBank/DDBJ databases">
        <title>Taro Niue Genome Assembly and Annotation.</title>
        <authorList>
            <person name="Atibalentja N."/>
            <person name="Keating K."/>
            <person name="Fields C.J."/>
        </authorList>
    </citation>
    <scope>NUCLEOTIDE SEQUENCE</scope>
    <source>
        <strain evidence="3">Niue_2</strain>
        <tissue evidence="3">Leaf</tissue>
    </source>
</reference>
<keyword evidence="4" id="KW-1185">Reference proteome</keyword>
<organism evidence="3 4">
    <name type="scientific">Colocasia esculenta</name>
    <name type="common">Wild taro</name>
    <name type="synonym">Arum esculentum</name>
    <dbReference type="NCBI Taxonomy" id="4460"/>
    <lineage>
        <taxon>Eukaryota</taxon>
        <taxon>Viridiplantae</taxon>
        <taxon>Streptophyta</taxon>
        <taxon>Embryophyta</taxon>
        <taxon>Tracheophyta</taxon>
        <taxon>Spermatophyta</taxon>
        <taxon>Magnoliopsida</taxon>
        <taxon>Liliopsida</taxon>
        <taxon>Araceae</taxon>
        <taxon>Aroideae</taxon>
        <taxon>Colocasieae</taxon>
        <taxon>Colocasia</taxon>
    </lineage>
</organism>
<dbReference type="AlphaFoldDB" id="A0A843WSA1"/>
<dbReference type="OrthoDB" id="1894745at2759"/>
<dbReference type="EMBL" id="NMUH01004057">
    <property type="protein sequence ID" value="MQM08201.1"/>
    <property type="molecule type" value="Genomic_DNA"/>
</dbReference>
<accession>A0A843WSA1</accession>
<feature type="compositionally biased region" description="Polar residues" evidence="1">
    <location>
        <begin position="43"/>
        <end position="54"/>
    </location>
</feature>
<feature type="signal peptide" evidence="2">
    <location>
        <begin position="1"/>
        <end position="23"/>
    </location>
</feature>
<gene>
    <name evidence="3" type="ORF">Taro_041055</name>
</gene>
<protein>
    <submittedName>
        <fullName evidence="3">Uncharacterized protein</fullName>
    </submittedName>
</protein>
<feature type="region of interest" description="Disordered" evidence="1">
    <location>
        <begin position="43"/>
        <end position="89"/>
    </location>
</feature>
<sequence>MKVHFCVLICLLALNLHFSSSLASRDGREAPIAVLLSGRRLLNPSTSSSASRTTLFGDERKKQEHGMVERPGIKGDPERDQGADENSEEGLVYNVDYHGVITHPSPLPRHPKP</sequence>
<evidence type="ECO:0000313" key="4">
    <source>
        <dbReference type="Proteomes" id="UP000652761"/>
    </source>
</evidence>
<comment type="caution">
    <text evidence="3">The sequence shown here is derived from an EMBL/GenBank/DDBJ whole genome shotgun (WGS) entry which is preliminary data.</text>
</comment>
<keyword evidence="2" id="KW-0732">Signal</keyword>
<proteinExistence type="predicted"/>